<evidence type="ECO:0000313" key="3">
    <source>
        <dbReference type="Proteomes" id="UP000825701"/>
    </source>
</evidence>
<dbReference type="EMBL" id="CP081869">
    <property type="protein sequence ID" value="QZO00695.1"/>
    <property type="molecule type" value="Genomic_DNA"/>
</dbReference>
<evidence type="ECO:0000256" key="1">
    <source>
        <dbReference type="SAM" id="MobiDB-lite"/>
    </source>
</evidence>
<reference evidence="2" key="1">
    <citation type="submission" date="2021-08" db="EMBL/GenBank/DDBJ databases">
        <authorList>
            <person name="Zhang H."/>
            <person name="Xu M."/>
            <person name="Yu Z."/>
            <person name="Yang L."/>
            <person name="Cai Y."/>
        </authorList>
    </citation>
    <scope>NUCLEOTIDE SEQUENCE</scope>
    <source>
        <strain evidence="2">CHL1</strain>
    </source>
</reference>
<name>A0A9E6UQA2_9HYPH</name>
<dbReference type="AlphaFoldDB" id="A0A9E6UQA2"/>
<sequence length="282" mass="30883">MLRDAMFAPEKSPSPLGHLKPSQPFDGSVISFPEFAAREIALLGLSGPAAHRAWSLIAVMRRAVPKNWSAFTADLMDASGREVRSLQAAMQEVVEGSEVYAPSNPELHGKRLFISITVTPGYGGPVGKRRPGIIEVVLDPAFGRLLDGPRVEVPRIWWQQLGQKTSVLLAMKAVGFVGLSRPGMTDPMNEIEITGEMAEITAPGSFAVFAAKHLSRALDELNAPSLWRNWRFERVSIKRGVKLVGLAVEISTAKSRREKTHSAVMGDRKARLRRERATRAGV</sequence>
<gene>
    <name evidence="2" type="ORF">K6K41_03035</name>
</gene>
<accession>A0A9E6UQA2</accession>
<organism evidence="2 3">
    <name type="scientific">Chenggangzhangella methanolivorans</name>
    <dbReference type="NCBI Taxonomy" id="1437009"/>
    <lineage>
        <taxon>Bacteria</taxon>
        <taxon>Pseudomonadati</taxon>
        <taxon>Pseudomonadota</taxon>
        <taxon>Alphaproteobacteria</taxon>
        <taxon>Hyphomicrobiales</taxon>
        <taxon>Methylopilaceae</taxon>
        <taxon>Chenggangzhangella</taxon>
    </lineage>
</organism>
<dbReference type="Proteomes" id="UP000825701">
    <property type="component" value="Chromosome"/>
</dbReference>
<protein>
    <submittedName>
        <fullName evidence="2">Uncharacterized protein</fullName>
    </submittedName>
</protein>
<dbReference type="KEGG" id="cmet:K6K41_03035"/>
<dbReference type="RefSeq" id="WP_261403871.1">
    <property type="nucleotide sequence ID" value="NZ_CP081869.1"/>
</dbReference>
<keyword evidence="3" id="KW-1185">Reference proteome</keyword>
<feature type="region of interest" description="Disordered" evidence="1">
    <location>
        <begin position="1"/>
        <end position="20"/>
    </location>
</feature>
<evidence type="ECO:0000313" key="2">
    <source>
        <dbReference type="EMBL" id="QZO00695.1"/>
    </source>
</evidence>
<proteinExistence type="predicted"/>